<evidence type="ECO:0000313" key="3">
    <source>
        <dbReference type="Proteomes" id="UP001628091"/>
    </source>
</evidence>
<comment type="caution">
    <text evidence="2">The sequence shown here is derived from an EMBL/GenBank/DDBJ whole genome shotgun (WGS) entry which is preliminary data.</text>
</comment>
<dbReference type="EMBL" id="BAAFZP010000001">
    <property type="protein sequence ID" value="GAB1580261.1"/>
    <property type="molecule type" value="Genomic_DNA"/>
</dbReference>
<gene>
    <name evidence="2" type="ORF">PPNSA23_02040</name>
</gene>
<feature type="transmembrane region" description="Helical" evidence="1">
    <location>
        <begin position="44"/>
        <end position="61"/>
    </location>
</feature>
<feature type="transmembrane region" description="Helical" evidence="1">
    <location>
        <begin position="20"/>
        <end position="39"/>
    </location>
</feature>
<reference evidence="2 3" key="1">
    <citation type="submission" date="2024-10" db="EMBL/GenBank/DDBJ databases">
        <title>Isolation, draft genome sequencing and identification of Phyllobacterium sp. NSA23, isolated from leaf soil.</title>
        <authorList>
            <person name="Akita H."/>
        </authorList>
    </citation>
    <scope>NUCLEOTIDE SEQUENCE [LARGE SCALE GENOMIC DNA]</scope>
    <source>
        <strain evidence="2 3">NSA23</strain>
    </source>
</reference>
<dbReference type="InterPro" id="IPR024399">
    <property type="entry name" value="DUF2628"/>
</dbReference>
<feature type="transmembrane region" description="Helical" evidence="1">
    <location>
        <begin position="67"/>
        <end position="87"/>
    </location>
</feature>
<evidence type="ECO:0000313" key="2">
    <source>
        <dbReference type="EMBL" id="GAB1580261.1"/>
    </source>
</evidence>
<dbReference type="RefSeq" id="WP_407863298.1">
    <property type="nucleotide sequence ID" value="NZ_BAAFZP010000001.1"/>
</dbReference>
<organism evidence="2 3">
    <name type="scientific">Phyllobacterium phragmitis</name>
    <dbReference type="NCBI Taxonomy" id="2670329"/>
    <lineage>
        <taxon>Bacteria</taxon>
        <taxon>Pseudomonadati</taxon>
        <taxon>Pseudomonadota</taxon>
        <taxon>Alphaproteobacteria</taxon>
        <taxon>Hyphomicrobiales</taxon>
        <taxon>Phyllobacteriaceae</taxon>
        <taxon>Phyllobacterium</taxon>
    </lineage>
</organism>
<proteinExistence type="predicted"/>
<keyword evidence="3" id="KW-1185">Reference proteome</keyword>
<keyword evidence="1" id="KW-0472">Membrane</keyword>
<name>A0ABQ0GUB7_9HYPH</name>
<dbReference type="Pfam" id="PF10947">
    <property type="entry name" value="DUF2628"/>
    <property type="match status" value="1"/>
</dbReference>
<evidence type="ECO:0000256" key="1">
    <source>
        <dbReference type="SAM" id="Phobius"/>
    </source>
</evidence>
<keyword evidence="1" id="KW-1133">Transmembrane helix</keyword>
<accession>A0ABQ0GUB7</accession>
<sequence length="159" mass="16974">MASFVIMEPPAKAGKNAEGTLFVRDGFSLLAFFVPFLWLLFHRLWFEAVLVVAAAVALGLAGDHWNLAGTAAVLSLLVSVLVGLEGNNWRIAALRRRGYAEKGVIEADSREEAEIRYFAGGASDEAPVAAPATQTARPVPFAPSRPGGTLGLVGYPREH</sequence>
<protein>
    <submittedName>
        <fullName evidence="2">DUF2628 domain-containing protein</fullName>
    </submittedName>
</protein>
<keyword evidence="1" id="KW-0812">Transmembrane</keyword>
<dbReference type="Proteomes" id="UP001628091">
    <property type="component" value="Unassembled WGS sequence"/>
</dbReference>